<keyword evidence="6 10" id="KW-1133">Transmembrane helix</keyword>
<dbReference type="GO" id="GO:0005549">
    <property type="term" value="F:odorant binding"/>
    <property type="evidence" value="ECO:0007669"/>
    <property type="project" value="InterPro"/>
</dbReference>
<feature type="transmembrane region" description="Helical" evidence="10">
    <location>
        <begin position="305"/>
        <end position="325"/>
    </location>
</feature>
<evidence type="ECO:0000256" key="1">
    <source>
        <dbReference type="ARBA" id="ARBA00004651"/>
    </source>
</evidence>
<dbReference type="Proteomes" id="UP000691718">
    <property type="component" value="Unassembled WGS sequence"/>
</dbReference>
<keyword evidence="3 10" id="KW-0716">Sensory transduction</keyword>
<comment type="subcellular location">
    <subcellularLocation>
        <location evidence="1 10">Cell membrane</location>
        <topology evidence="1 10">Multi-pass membrane protein</topology>
    </subcellularLocation>
</comment>
<dbReference type="PANTHER" id="PTHR21137">
    <property type="entry name" value="ODORANT RECEPTOR"/>
    <property type="match status" value="1"/>
</dbReference>
<keyword evidence="8 10" id="KW-0675">Receptor</keyword>
<evidence type="ECO:0000256" key="9">
    <source>
        <dbReference type="ARBA" id="ARBA00023224"/>
    </source>
</evidence>
<feature type="transmembrane region" description="Helical" evidence="10">
    <location>
        <begin position="130"/>
        <end position="148"/>
    </location>
</feature>
<reference evidence="11" key="1">
    <citation type="submission" date="2021-04" db="EMBL/GenBank/DDBJ databases">
        <authorList>
            <person name="Tunstrom K."/>
        </authorList>
    </citation>
    <scope>NUCLEOTIDE SEQUENCE</scope>
</reference>
<keyword evidence="2" id="KW-1003">Cell membrane</keyword>
<dbReference type="GO" id="GO:0005886">
    <property type="term" value="C:plasma membrane"/>
    <property type="evidence" value="ECO:0007669"/>
    <property type="project" value="UniProtKB-SubCell"/>
</dbReference>
<evidence type="ECO:0000256" key="7">
    <source>
        <dbReference type="ARBA" id="ARBA00023136"/>
    </source>
</evidence>
<feature type="transmembrane region" description="Helical" evidence="10">
    <location>
        <begin position="185"/>
        <end position="202"/>
    </location>
</feature>
<accession>A0A8S3XQA1</accession>
<dbReference type="AlphaFoldDB" id="A0A8S3XQA1"/>
<evidence type="ECO:0000256" key="3">
    <source>
        <dbReference type="ARBA" id="ARBA00022606"/>
    </source>
</evidence>
<evidence type="ECO:0000256" key="5">
    <source>
        <dbReference type="ARBA" id="ARBA00022725"/>
    </source>
</evidence>
<evidence type="ECO:0000256" key="6">
    <source>
        <dbReference type="ARBA" id="ARBA00022989"/>
    </source>
</evidence>
<evidence type="ECO:0000256" key="10">
    <source>
        <dbReference type="RuleBase" id="RU351113"/>
    </source>
</evidence>
<evidence type="ECO:0000256" key="2">
    <source>
        <dbReference type="ARBA" id="ARBA00022475"/>
    </source>
</evidence>
<dbReference type="EMBL" id="CAJQZP010001278">
    <property type="protein sequence ID" value="CAG5035683.1"/>
    <property type="molecule type" value="Genomic_DNA"/>
</dbReference>
<name>A0A8S3XQA1_PARAO</name>
<comment type="similarity">
    <text evidence="10">Belongs to the insect chemoreceptor superfamily. Heteromeric odorant receptor channel (TC 1.A.69) family.</text>
</comment>
<comment type="caution">
    <text evidence="11">The sequence shown here is derived from an EMBL/GenBank/DDBJ whole genome shotgun (WGS) entry which is preliminary data.</text>
</comment>
<protein>
    <recommendedName>
        <fullName evidence="10">Odorant receptor</fullName>
    </recommendedName>
</protein>
<dbReference type="Pfam" id="PF02949">
    <property type="entry name" value="7tm_6"/>
    <property type="match status" value="1"/>
</dbReference>
<keyword evidence="9 10" id="KW-0807">Transducer</keyword>
<dbReference type="GO" id="GO:0007165">
    <property type="term" value="P:signal transduction"/>
    <property type="evidence" value="ECO:0007669"/>
    <property type="project" value="UniProtKB-KW"/>
</dbReference>
<proteinExistence type="inferred from homology"/>
<organism evidence="11 12">
    <name type="scientific">Parnassius apollo</name>
    <name type="common">Apollo butterfly</name>
    <name type="synonym">Papilio apollo</name>
    <dbReference type="NCBI Taxonomy" id="110799"/>
    <lineage>
        <taxon>Eukaryota</taxon>
        <taxon>Metazoa</taxon>
        <taxon>Ecdysozoa</taxon>
        <taxon>Arthropoda</taxon>
        <taxon>Hexapoda</taxon>
        <taxon>Insecta</taxon>
        <taxon>Pterygota</taxon>
        <taxon>Neoptera</taxon>
        <taxon>Endopterygota</taxon>
        <taxon>Lepidoptera</taxon>
        <taxon>Glossata</taxon>
        <taxon>Ditrysia</taxon>
        <taxon>Papilionoidea</taxon>
        <taxon>Papilionidae</taxon>
        <taxon>Parnassiinae</taxon>
        <taxon>Parnassini</taxon>
        <taxon>Parnassius</taxon>
        <taxon>Parnassius</taxon>
    </lineage>
</organism>
<evidence type="ECO:0000256" key="4">
    <source>
        <dbReference type="ARBA" id="ARBA00022692"/>
    </source>
</evidence>
<keyword evidence="4 10" id="KW-0812">Transmembrane</keyword>
<keyword evidence="5 10" id="KW-0552">Olfaction</keyword>
<sequence>MYNTFDAFRPHFNALARVGYFKMLKTMTLDKLYLHKAYRTVVWILVITYNLQHLFRVIQVRHSTDEMVNTLFILLTTLNTLGKQVAFNFRTSRVHRILATINGFVFAPRIRYHEDVLKSNAASMLRLLKLYLYAVLICCGLWTIFPIANRALGEDVQFTFYFPFNTRKSPVFELTLAYMSILNTYQAYGCVTMDCTIVAFYAQAKTQLQILRFNLEHLADLDGNIKNCDFFELGTYKDVADKRFNRLLRKRFVSCVKHHQQIVWFAKEVESIFGEAMVVQCFVTTWVVCMTVYKIVGLSIFSVEFFSMGMYLGCMLAQLFIYCYYGTQLNDEVSVRFILKLFIFVDL</sequence>
<evidence type="ECO:0000313" key="11">
    <source>
        <dbReference type="EMBL" id="CAG5035683.1"/>
    </source>
</evidence>
<evidence type="ECO:0000256" key="8">
    <source>
        <dbReference type="ARBA" id="ARBA00023170"/>
    </source>
</evidence>
<dbReference type="InterPro" id="IPR004117">
    <property type="entry name" value="7tm6_olfct_rcpt"/>
</dbReference>
<evidence type="ECO:0000313" key="12">
    <source>
        <dbReference type="Proteomes" id="UP000691718"/>
    </source>
</evidence>
<dbReference type="OrthoDB" id="6725171at2759"/>
<dbReference type="PANTHER" id="PTHR21137:SF35">
    <property type="entry name" value="ODORANT RECEPTOR 19A-RELATED"/>
    <property type="match status" value="1"/>
</dbReference>
<dbReference type="GO" id="GO:0004984">
    <property type="term" value="F:olfactory receptor activity"/>
    <property type="evidence" value="ECO:0007669"/>
    <property type="project" value="InterPro"/>
</dbReference>
<keyword evidence="12" id="KW-1185">Reference proteome</keyword>
<keyword evidence="7 10" id="KW-0472">Membrane</keyword>
<gene>
    <name evidence="11" type="ORF">PAPOLLO_LOCUS20610</name>
</gene>
<comment type="caution">
    <text evidence="10">Lacks conserved residue(s) required for the propagation of feature annotation.</text>
</comment>